<dbReference type="EMBL" id="RBSQ01000840">
    <property type="protein sequence ID" value="RMS51662.1"/>
    <property type="molecule type" value="Genomic_DNA"/>
</dbReference>
<comment type="caution">
    <text evidence="1">The sequence shown here is derived from an EMBL/GenBank/DDBJ whole genome shotgun (WGS) entry which is preliminary data.</text>
</comment>
<dbReference type="Proteomes" id="UP000270834">
    <property type="component" value="Unassembled WGS sequence"/>
</dbReference>
<gene>
    <name evidence="1" type="ORF">ALP65_200088</name>
</gene>
<dbReference type="AlphaFoldDB" id="A0A3M5DNQ8"/>
<name>A0A3M5DNQ8_PSEAI</name>
<protein>
    <submittedName>
        <fullName evidence="1">Uncharacterized protein</fullName>
    </submittedName>
</protein>
<proteinExistence type="predicted"/>
<reference evidence="1 2" key="1">
    <citation type="submission" date="2018-08" db="EMBL/GenBank/DDBJ databases">
        <title>Recombination of ecologically and evolutionarily significant loci maintains genetic cohesion in the Pseudomonas syringae species complex.</title>
        <authorList>
            <person name="Dillon M."/>
            <person name="Thakur S."/>
            <person name="Almeida R.N.D."/>
            <person name="Weir B.S."/>
            <person name="Guttman D.S."/>
        </authorList>
    </citation>
    <scope>NUCLEOTIDE SEQUENCE [LARGE SCALE GENOMIC DNA]</scope>
    <source>
        <strain evidence="1 2">ICMP 7846</strain>
    </source>
</reference>
<organism evidence="1 2">
    <name type="scientific">Pseudomonas aeruginosa</name>
    <dbReference type="NCBI Taxonomy" id="287"/>
    <lineage>
        <taxon>Bacteria</taxon>
        <taxon>Pseudomonadati</taxon>
        <taxon>Pseudomonadota</taxon>
        <taxon>Gammaproteobacteria</taxon>
        <taxon>Pseudomonadales</taxon>
        <taxon>Pseudomonadaceae</taxon>
        <taxon>Pseudomonas</taxon>
    </lineage>
</organism>
<evidence type="ECO:0000313" key="1">
    <source>
        <dbReference type="EMBL" id="RMS51662.1"/>
    </source>
</evidence>
<sequence length="87" mass="9531">MSGETDSKGRPIDQQCRYCGKLFTAKALRKHVDRCPGPDGVRVCDLSGAARARRIRVVVDGAKKKKKRKSVFTVSGGAYGLGKSRRH</sequence>
<accession>A0A3M5DNQ8</accession>
<evidence type="ECO:0000313" key="2">
    <source>
        <dbReference type="Proteomes" id="UP000270834"/>
    </source>
</evidence>